<dbReference type="InterPro" id="IPR038020">
    <property type="entry name" value="MbtH-like_sf"/>
</dbReference>
<dbReference type="Proteomes" id="UP001500724">
    <property type="component" value="Unassembled WGS sequence"/>
</dbReference>
<dbReference type="EMBL" id="BAAAGU010000004">
    <property type="protein sequence ID" value="GAA0632949.1"/>
    <property type="molecule type" value="Genomic_DNA"/>
</dbReference>
<evidence type="ECO:0000313" key="3">
    <source>
        <dbReference type="Proteomes" id="UP001500724"/>
    </source>
</evidence>
<dbReference type="RefSeq" id="WP_343997692.1">
    <property type="nucleotide sequence ID" value="NZ_BAAAGU010000004.1"/>
</dbReference>
<reference evidence="2 3" key="1">
    <citation type="journal article" date="2019" name="Int. J. Syst. Evol. Microbiol.">
        <title>The Global Catalogue of Microorganisms (GCM) 10K type strain sequencing project: providing services to taxonomists for standard genome sequencing and annotation.</title>
        <authorList>
            <consortium name="The Broad Institute Genomics Platform"/>
            <consortium name="The Broad Institute Genome Sequencing Center for Infectious Disease"/>
            <person name="Wu L."/>
            <person name="Ma J."/>
        </authorList>
    </citation>
    <scope>NUCLEOTIDE SEQUENCE [LARGE SCALE GENOMIC DNA]</scope>
    <source>
        <strain evidence="2 3">JCM 10367</strain>
    </source>
</reference>
<comment type="caution">
    <text evidence="2">The sequence shown here is derived from an EMBL/GenBank/DDBJ whole genome shotgun (WGS) entry which is preliminary data.</text>
</comment>
<proteinExistence type="predicted"/>
<feature type="domain" description="MbtH-like" evidence="1">
    <location>
        <begin position="2"/>
        <end position="51"/>
    </location>
</feature>
<sequence>MNPFDDPEGTFAVLVNAEEQHSLWPVKLDIPAGWRAVYEGTRQSCLDYVDENWTDLRPLSARQDPDMASASR</sequence>
<name>A0ABN1H8M3_9ACTN</name>
<keyword evidence="3" id="KW-1185">Reference proteome</keyword>
<dbReference type="SUPFAM" id="SSF160582">
    <property type="entry name" value="MbtH-like"/>
    <property type="match status" value="1"/>
</dbReference>
<dbReference type="PANTHER" id="PTHR38444:SF1">
    <property type="entry name" value="ENTEROBACTIN BIOSYNTHESIS PROTEIN YBDZ"/>
    <property type="match status" value="1"/>
</dbReference>
<gene>
    <name evidence="2" type="primary">mbtH</name>
    <name evidence="2" type="ORF">GCM10009535_05890</name>
</gene>
<organism evidence="2 3">
    <name type="scientific">Streptomyces thermocarboxydovorans</name>
    <dbReference type="NCBI Taxonomy" id="59298"/>
    <lineage>
        <taxon>Bacteria</taxon>
        <taxon>Bacillati</taxon>
        <taxon>Actinomycetota</taxon>
        <taxon>Actinomycetes</taxon>
        <taxon>Kitasatosporales</taxon>
        <taxon>Streptomycetaceae</taxon>
        <taxon>Streptomyces</taxon>
    </lineage>
</organism>
<protein>
    <submittedName>
        <fullName evidence="2">Mycobactin NRPS accessory protein MbtH</fullName>
    </submittedName>
</protein>
<dbReference type="PANTHER" id="PTHR38444">
    <property type="entry name" value="ENTEROBACTIN BIOSYNTHESIS PROTEIN YBDZ"/>
    <property type="match status" value="1"/>
</dbReference>
<dbReference type="Pfam" id="PF03621">
    <property type="entry name" value="MbtH"/>
    <property type="match status" value="1"/>
</dbReference>
<evidence type="ECO:0000313" key="2">
    <source>
        <dbReference type="EMBL" id="GAA0632949.1"/>
    </source>
</evidence>
<dbReference type="InterPro" id="IPR037407">
    <property type="entry name" value="MLP_fam"/>
</dbReference>
<dbReference type="SMART" id="SM00923">
    <property type="entry name" value="MbtH"/>
    <property type="match status" value="1"/>
</dbReference>
<dbReference type="InterPro" id="IPR005153">
    <property type="entry name" value="MbtH-like_dom"/>
</dbReference>
<evidence type="ECO:0000259" key="1">
    <source>
        <dbReference type="SMART" id="SM00923"/>
    </source>
</evidence>
<accession>A0ABN1H8M3</accession>
<dbReference type="Gene3D" id="3.90.820.10">
    <property type="entry name" value="Structural Genomics, Unknown Function 30-nov-00 1gh9 Mol_id"/>
    <property type="match status" value="1"/>
</dbReference>